<evidence type="ECO:0000256" key="1">
    <source>
        <dbReference type="SAM" id="MobiDB-lite"/>
    </source>
</evidence>
<feature type="region of interest" description="Disordered" evidence="1">
    <location>
        <begin position="1"/>
        <end position="48"/>
    </location>
</feature>
<feature type="compositionally biased region" description="Basic and acidic residues" evidence="1">
    <location>
        <begin position="187"/>
        <end position="199"/>
    </location>
</feature>
<name>A0A098BMZ4_9NOCA</name>
<organism evidence="2 3">
    <name type="scientific">Rhodococcus ruber</name>
    <dbReference type="NCBI Taxonomy" id="1830"/>
    <lineage>
        <taxon>Bacteria</taxon>
        <taxon>Bacillati</taxon>
        <taxon>Actinomycetota</taxon>
        <taxon>Actinomycetes</taxon>
        <taxon>Mycobacteriales</taxon>
        <taxon>Nocardiaceae</taxon>
        <taxon>Rhodococcus</taxon>
    </lineage>
</organism>
<reference evidence="2 3" key="1">
    <citation type="journal article" date="2014" name="Genome Announc.">
        <title>Draft Genome Sequence of Propane- and Butane-Oxidizing Actinobacterium Rhodococcus ruber IEGM 231.</title>
        <authorList>
            <person name="Ivshina I.B."/>
            <person name="Kuyukina M.S."/>
            <person name="Krivoruchko A.V."/>
            <person name="Barbe V."/>
            <person name="Fischer C."/>
        </authorList>
    </citation>
    <scope>NUCLEOTIDE SEQUENCE [LARGE SCALE GENOMIC DNA]</scope>
</reference>
<feature type="region of interest" description="Disordered" evidence="1">
    <location>
        <begin position="71"/>
        <end position="114"/>
    </location>
</feature>
<gene>
    <name evidence="2" type="ORF">RHRU231_50012</name>
</gene>
<sequence length="199" mass="20780">MHNSTDNCATIGPGGRAGRPTGSRSTSGCGGGGNASSPFMSRPWHVRAPNGATWTQTGWGARRSGICLGAVDPEHPLSAGRRARSASHRRRARPDDGHHAPAGPVEQGQHGCGASRCAPTTVGLWTVPEFDPPAPWAHAVTAVGRDLRCLRYGRYIGADRLVGDCRSTASTTCRPAALDGTGPTTVDGHENLDRTRTGK</sequence>
<feature type="compositionally biased region" description="Basic residues" evidence="1">
    <location>
        <begin position="81"/>
        <end position="92"/>
    </location>
</feature>
<proteinExistence type="predicted"/>
<dbReference type="Proteomes" id="UP000042997">
    <property type="component" value="Unassembled WGS sequence"/>
</dbReference>
<feature type="region of interest" description="Disordered" evidence="1">
    <location>
        <begin position="176"/>
        <end position="199"/>
    </location>
</feature>
<evidence type="ECO:0000313" key="2">
    <source>
        <dbReference type="EMBL" id="CDZ89590.1"/>
    </source>
</evidence>
<protein>
    <submittedName>
        <fullName evidence="2">Uncharacterized protein</fullName>
    </submittedName>
</protein>
<dbReference type="AlphaFoldDB" id="A0A098BMZ4"/>
<evidence type="ECO:0000313" key="3">
    <source>
        <dbReference type="Proteomes" id="UP000042997"/>
    </source>
</evidence>
<accession>A0A098BMZ4</accession>
<feature type="compositionally biased region" description="Low complexity" evidence="1">
    <location>
        <begin position="18"/>
        <end position="27"/>
    </location>
</feature>
<dbReference type="EMBL" id="CCSD01000061">
    <property type="protein sequence ID" value="CDZ89590.1"/>
    <property type="molecule type" value="Genomic_DNA"/>
</dbReference>